<dbReference type="Proteomes" id="UP001201812">
    <property type="component" value="Unassembled WGS sequence"/>
</dbReference>
<organism evidence="1 2">
    <name type="scientific">Ditylenchus destructor</name>
    <dbReference type="NCBI Taxonomy" id="166010"/>
    <lineage>
        <taxon>Eukaryota</taxon>
        <taxon>Metazoa</taxon>
        <taxon>Ecdysozoa</taxon>
        <taxon>Nematoda</taxon>
        <taxon>Chromadorea</taxon>
        <taxon>Rhabditida</taxon>
        <taxon>Tylenchina</taxon>
        <taxon>Tylenchomorpha</taxon>
        <taxon>Sphaerularioidea</taxon>
        <taxon>Anguinidae</taxon>
        <taxon>Anguininae</taxon>
        <taxon>Ditylenchus</taxon>
    </lineage>
</organism>
<dbReference type="EMBL" id="JAKKPZ010000001">
    <property type="protein sequence ID" value="KAI1728387.1"/>
    <property type="molecule type" value="Genomic_DNA"/>
</dbReference>
<evidence type="ECO:0000313" key="1">
    <source>
        <dbReference type="EMBL" id="KAI1728387.1"/>
    </source>
</evidence>
<sequence length="81" mass="9395">MKRKREYSNVRQDRERGRQSLIQQSLAVAANVNAREENERAAAHALNGNRFPFSEKDIDLAFFLASDMSRQLPKLMNKNNM</sequence>
<evidence type="ECO:0000313" key="2">
    <source>
        <dbReference type="Proteomes" id="UP001201812"/>
    </source>
</evidence>
<proteinExistence type="predicted"/>
<reference evidence="1" key="1">
    <citation type="submission" date="2022-01" db="EMBL/GenBank/DDBJ databases">
        <title>Genome Sequence Resource for Two Populations of Ditylenchus destructor, the Migratory Endoparasitic Phytonematode.</title>
        <authorList>
            <person name="Zhang H."/>
            <person name="Lin R."/>
            <person name="Xie B."/>
        </authorList>
    </citation>
    <scope>NUCLEOTIDE SEQUENCE</scope>
    <source>
        <strain evidence="1">BazhouSP</strain>
    </source>
</reference>
<dbReference type="AlphaFoldDB" id="A0AAD4NH88"/>
<protein>
    <submittedName>
        <fullName evidence="1">Uncharacterized protein</fullName>
    </submittedName>
</protein>
<keyword evidence="2" id="KW-1185">Reference proteome</keyword>
<comment type="caution">
    <text evidence="1">The sequence shown here is derived from an EMBL/GenBank/DDBJ whole genome shotgun (WGS) entry which is preliminary data.</text>
</comment>
<accession>A0AAD4NH88</accession>
<gene>
    <name evidence="1" type="ORF">DdX_00565</name>
</gene>
<name>A0AAD4NH88_9BILA</name>